<feature type="compositionally biased region" description="Basic and acidic residues" evidence="1">
    <location>
        <begin position="40"/>
        <end position="55"/>
    </location>
</feature>
<sequence>MKNNEKEKQKKPFYKRPWFIILVIFVVIAVIGSSGDNEEEKVSNKSEIEKTTTDETKEDLEKEVEEEGISGDEEEIEKEDEVTKYGTGTYKIGEDLPAGEYKLFSEGTISYFQVSKDSSGSLESIVCNDNFKNFTYITVNDGQYLELKGCYAIPVDEAPKYEAKDGKYEEGTYKVGVDIPAGEYKVVSNGGNSYVEVSKDSLGTFESIITNDNFSNDKYITVSDGQYLKIVNAYIQTE</sequence>
<evidence type="ECO:0000313" key="3">
    <source>
        <dbReference type="EMBL" id="MCG4565385.1"/>
    </source>
</evidence>
<keyword evidence="2" id="KW-1133">Transmembrane helix</keyword>
<protein>
    <recommendedName>
        <fullName evidence="5">Cell surface protein</fullName>
    </recommendedName>
</protein>
<organism evidence="3 4">
    <name type="scientific">Anaerosalibacter bizertensis</name>
    <dbReference type="NCBI Taxonomy" id="932217"/>
    <lineage>
        <taxon>Bacteria</taxon>
        <taxon>Bacillati</taxon>
        <taxon>Bacillota</taxon>
        <taxon>Tissierellia</taxon>
        <taxon>Tissierellales</taxon>
        <taxon>Sporanaerobacteraceae</taxon>
        <taxon>Anaerosalibacter</taxon>
    </lineage>
</organism>
<keyword evidence="2" id="KW-0472">Membrane</keyword>
<keyword evidence="4" id="KW-1185">Reference proteome</keyword>
<comment type="caution">
    <text evidence="3">The sequence shown here is derived from an EMBL/GenBank/DDBJ whole genome shotgun (WGS) entry which is preliminary data.</text>
</comment>
<dbReference type="AlphaFoldDB" id="A0A9Q4ADA7"/>
<name>A0A9Q4ADA7_9FIRM</name>
<feature type="compositionally biased region" description="Acidic residues" evidence="1">
    <location>
        <begin position="56"/>
        <end position="80"/>
    </location>
</feature>
<dbReference type="RefSeq" id="WP_226807885.1">
    <property type="nucleotide sequence ID" value="NZ_JAJBNW010000019.1"/>
</dbReference>
<evidence type="ECO:0000256" key="1">
    <source>
        <dbReference type="SAM" id="MobiDB-lite"/>
    </source>
</evidence>
<reference evidence="3" key="1">
    <citation type="submission" date="2022-01" db="EMBL/GenBank/DDBJ databases">
        <title>Collection of gut derived symbiotic bacterial strains cultured from healthy donors.</title>
        <authorList>
            <person name="Lin H."/>
            <person name="Kohout C."/>
            <person name="Waligurski E."/>
            <person name="Pamer E.G."/>
        </authorList>
    </citation>
    <scope>NUCLEOTIDE SEQUENCE</scope>
    <source>
        <strain evidence="3">MSK.14.39</strain>
    </source>
</reference>
<gene>
    <name evidence="3" type="ORF">L0P62_07985</name>
</gene>
<feature type="transmembrane region" description="Helical" evidence="2">
    <location>
        <begin position="18"/>
        <end position="35"/>
    </location>
</feature>
<dbReference type="EMBL" id="JAKNID010000029">
    <property type="protein sequence ID" value="MCG4565385.1"/>
    <property type="molecule type" value="Genomic_DNA"/>
</dbReference>
<dbReference type="Proteomes" id="UP001108123">
    <property type="component" value="Unassembled WGS sequence"/>
</dbReference>
<accession>A0A9Q4ADA7</accession>
<evidence type="ECO:0008006" key="5">
    <source>
        <dbReference type="Google" id="ProtNLM"/>
    </source>
</evidence>
<evidence type="ECO:0000256" key="2">
    <source>
        <dbReference type="SAM" id="Phobius"/>
    </source>
</evidence>
<proteinExistence type="predicted"/>
<feature type="region of interest" description="Disordered" evidence="1">
    <location>
        <begin position="36"/>
        <end position="81"/>
    </location>
</feature>
<keyword evidence="2" id="KW-0812">Transmembrane</keyword>
<evidence type="ECO:0000313" key="4">
    <source>
        <dbReference type="Proteomes" id="UP001108123"/>
    </source>
</evidence>